<feature type="domain" description="DSBA-like thioredoxin" evidence="1">
    <location>
        <begin position="197"/>
        <end position="379"/>
    </location>
</feature>
<accession>A0A059G915</accession>
<dbReference type="GO" id="GO:0016853">
    <property type="term" value="F:isomerase activity"/>
    <property type="evidence" value="ECO:0007669"/>
    <property type="project" value="UniProtKB-KW"/>
</dbReference>
<dbReference type="PANTHER" id="PTHR42943">
    <property type="entry name" value="GLUTATHIONE S-TRANSFERASE KAPPA"/>
    <property type="match status" value="1"/>
</dbReference>
<keyword evidence="2" id="KW-0413">Isomerase</keyword>
<evidence type="ECO:0000259" key="1">
    <source>
        <dbReference type="Pfam" id="PF01323"/>
    </source>
</evidence>
<evidence type="ECO:0000313" key="2">
    <source>
        <dbReference type="EMBL" id="KDA03332.1"/>
    </source>
</evidence>
<proteinExistence type="predicted"/>
<comment type="caution">
    <text evidence="2">The sequence shown here is derived from an EMBL/GenBank/DDBJ whole genome shotgun (WGS) entry which is preliminary data.</text>
</comment>
<dbReference type="EMBL" id="ARYL01000006">
    <property type="protein sequence ID" value="KDA03332.1"/>
    <property type="molecule type" value="Genomic_DNA"/>
</dbReference>
<dbReference type="Pfam" id="PF01323">
    <property type="entry name" value="DSBA"/>
    <property type="match status" value="1"/>
</dbReference>
<dbReference type="PATRIC" id="fig|1280953.3.peg.1126"/>
<dbReference type="PANTHER" id="PTHR42943:SF2">
    <property type="entry name" value="GLUTATHIONE S-TRANSFERASE KAPPA 1"/>
    <property type="match status" value="1"/>
</dbReference>
<evidence type="ECO:0000313" key="3">
    <source>
        <dbReference type="Proteomes" id="UP000024942"/>
    </source>
</evidence>
<protein>
    <submittedName>
        <fullName evidence="2">2-hydroxychromene-2-carboxylate isomerase</fullName>
    </submittedName>
</protein>
<dbReference type="RefSeq" id="WP_035536595.1">
    <property type="nucleotide sequence ID" value="NZ_ARYL01000006.1"/>
</dbReference>
<dbReference type="Proteomes" id="UP000024942">
    <property type="component" value="Unassembled WGS sequence"/>
</dbReference>
<dbReference type="GO" id="GO:0016491">
    <property type="term" value="F:oxidoreductase activity"/>
    <property type="evidence" value="ECO:0007669"/>
    <property type="project" value="InterPro"/>
</dbReference>
<dbReference type="Gene3D" id="3.40.30.10">
    <property type="entry name" value="Glutaredoxin"/>
    <property type="match status" value="1"/>
</dbReference>
<sequence>MSLKTAFVSRVAEKLTGEERLNKKRAEVERERRARKLPHIVEYFHQADDPYSHLAAQVLGQLVERYDIELRLNRVGAPPDWAAPERERLEAYAIIDAERLARKAGLETGEHGLPTTPTDVRTGIGDARREALGHYLGAMFYYGGEWYWGIDRLHYLEARLTELGARRPGHGTGPIYAPPVVPAHPTGNTPTSYTHFDFYLSFRSPYTYAAAKRAKALANAYGTELKLRFVLPMVMRGLPVPKMKSRYITQDTAREAHRLGIPFGRIADPVGRPVERGYSLIPWAREQGLGFEFCHTFLEGVWSRGIDAGSDKGMQQIVETAGLDWAQARDVIDNDDWRAEAEANRAEMMDLGIWGVPSFRAGNIITWGQDRLWVIEEELRQPES</sequence>
<dbReference type="SUPFAM" id="SSF52833">
    <property type="entry name" value="Thioredoxin-like"/>
    <property type="match status" value="1"/>
</dbReference>
<keyword evidence="3" id="KW-1185">Reference proteome</keyword>
<organism evidence="2 3">
    <name type="scientific">Hyphomonas oceanitis SCH89</name>
    <dbReference type="NCBI Taxonomy" id="1280953"/>
    <lineage>
        <taxon>Bacteria</taxon>
        <taxon>Pseudomonadati</taxon>
        <taxon>Pseudomonadota</taxon>
        <taxon>Alphaproteobacteria</taxon>
        <taxon>Hyphomonadales</taxon>
        <taxon>Hyphomonadaceae</taxon>
        <taxon>Hyphomonas</taxon>
    </lineage>
</organism>
<dbReference type="InterPro" id="IPR001853">
    <property type="entry name" value="DSBA-like_thioredoxin_dom"/>
</dbReference>
<name>A0A059G915_9PROT</name>
<dbReference type="STRING" id="1280953.HOC_05593"/>
<reference evidence="2 3" key="1">
    <citation type="journal article" date="2014" name="Antonie Van Leeuwenhoek">
        <title>Hyphomonas beringensis sp. nov. and Hyphomonas chukchiensis sp. nov., isolated from surface seawater of the Bering Sea and Chukchi Sea.</title>
        <authorList>
            <person name="Li C."/>
            <person name="Lai Q."/>
            <person name="Li G."/>
            <person name="Dong C."/>
            <person name="Wang J."/>
            <person name="Liao Y."/>
            <person name="Shao Z."/>
        </authorList>
    </citation>
    <scope>NUCLEOTIDE SEQUENCE [LARGE SCALE GENOMIC DNA]</scope>
    <source>
        <strain evidence="2 3">SCH89</strain>
    </source>
</reference>
<gene>
    <name evidence="2" type="ORF">HOC_05593</name>
</gene>
<dbReference type="AlphaFoldDB" id="A0A059G915"/>
<dbReference type="OrthoDB" id="5244108at2"/>
<dbReference type="eggNOG" id="COG3917">
    <property type="taxonomic scope" value="Bacteria"/>
</dbReference>
<dbReference type="InterPro" id="IPR036249">
    <property type="entry name" value="Thioredoxin-like_sf"/>
</dbReference>
<dbReference type="InterPro" id="IPR051924">
    <property type="entry name" value="GST_Kappa/NadH"/>
</dbReference>